<comment type="caution">
    <text evidence="3">The sequence shown here is derived from an EMBL/GenBank/DDBJ whole genome shotgun (WGS) entry which is preliminary data.</text>
</comment>
<dbReference type="Pfam" id="PF14559">
    <property type="entry name" value="TPR_19"/>
    <property type="match status" value="1"/>
</dbReference>
<evidence type="ECO:0000256" key="1">
    <source>
        <dbReference type="ARBA" id="ARBA00006298"/>
    </source>
</evidence>
<sequence length="406" mass="46779">MSARPQHMHDGGIVERRLRPIYDWLDNGVNKKALQEAEKVLKKSPTLQAARALKALALLRLGKKNEAQSVLDVLAEEKPSDDTTLQAMTICYRESQQLIKVCALYEAAVKSEPNSEELHSHLFMSYVRVSDYRAQQHAAMALYKLAPKNPYYFWAVMSIVLQAKSTEDVTKKGILLTLAQRMVDNFIAENKMEAEQEARLYIMILELQEKWEDILKFIEGPLYSQLVPGSTAQASMPYLKKLGRWRKLNLLCKELLWDNQDRWDYYTPYFESAFELMKGADPDESCNSSVDDSEEKCHEFICELIESISSEQTIRGPYLARLELKRLSKEPKDLYGGAMALCIQYLKFFAHKSCSVPDVRPYLSMIPQKEREEYAKDFLFCLGFQENSEPDNVSTYCIQHLSCNLE</sequence>
<evidence type="ECO:0000313" key="4">
    <source>
        <dbReference type="Proteomes" id="UP000691718"/>
    </source>
</evidence>
<accession>A0A8S3XZ41</accession>
<dbReference type="OrthoDB" id="1874341at2759"/>
<dbReference type="AlphaFoldDB" id="A0A8S3XZ41"/>
<comment type="similarity">
    <text evidence="1">Belongs to the MDM20/NAA25 family.</text>
</comment>
<dbReference type="PANTHER" id="PTHR22767">
    <property type="entry name" value="N-TERMINAL ACETYLTRANSFERASE-RELATED"/>
    <property type="match status" value="1"/>
</dbReference>
<dbReference type="GO" id="GO:0031416">
    <property type="term" value="C:NatB complex"/>
    <property type="evidence" value="ECO:0007669"/>
    <property type="project" value="TreeGrafter"/>
</dbReference>
<dbReference type="Proteomes" id="UP000691718">
    <property type="component" value="Unassembled WGS sequence"/>
</dbReference>
<name>A0A8S3XZ41_PARAO</name>
<dbReference type="EMBL" id="CAJQZP010001449">
    <property type="protein sequence ID" value="CAG5046873.1"/>
    <property type="molecule type" value="Genomic_DNA"/>
</dbReference>
<evidence type="ECO:0000256" key="2">
    <source>
        <dbReference type="ARBA" id="ARBA00022803"/>
    </source>
</evidence>
<dbReference type="InterPro" id="IPR019183">
    <property type="entry name" value="NAA25_NatB_aux_su"/>
</dbReference>
<dbReference type="Pfam" id="PF09797">
    <property type="entry name" value="NatB_MDM20"/>
    <property type="match status" value="1"/>
</dbReference>
<keyword evidence="2" id="KW-0802">TPR repeat</keyword>
<evidence type="ECO:0000313" key="3">
    <source>
        <dbReference type="EMBL" id="CAG5046873.1"/>
    </source>
</evidence>
<protein>
    <submittedName>
        <fullName evidence="3">(apollo) hypothetical protein</fullName>
    </submittedName>
</protein>
<dbReference type="PANTHER" id="PTHR22767:SF3">
    <property type="entry name" value="N-ALPHA-ACETYLTRANSFERASE 25, NATB AUXILIARY SUBUNIT"/>
    <property type="match status" value="1"/>
</dbReference>
<gene>
    <name evidence="3" type="ORF">PAPOLLO_LOCUS23683</name>
</gene>
<reference evidence="3" key="1">
    <citation type="submission" date="2021-04" db="EMBL/GenBank/DDBJ databases">
        <authorList>
            <person name="Tunstrom K."/>
        </authorList>
    </citation>
    <scope>NUCLEOTIDE SEQUENCE</scope>
</reference>
<proteinExistence type="inferred from homology"/>
<keyword evidence="4" id="KW-1185">Reference proteome</keyword>
<organism evidence="3 4">
    <name type="scientific">Parnassius apollo</name>
    <name type="common">Apollo butterfly</name>
    <name type="synonym">Papilio apollo</name>
    <dbReference type="NCBI Taxonomy" id="110799"/>
    <lineage>
        <taxon>Eukaryota</taxon>
        <taxon>Metazoa</taxon>
        <taxon>Ecdysozoa</taxon>
        <taxon>Arthropoda</taxon>
        <taxon>Hexapoda</taxon>
        <taxon>Insecta</taxon>
        <taxon>Pterygota</taxon>
        <taxon>Neoptera</taxon>
        <taxon>Endopterygota</taxon>
        <taxon>Lepidoptera</taxon>
        <taxon>Glossata</taxon>
        <taxon>Ditrysia</taxon>
        <taxon>Papilionoidea</taxon>
        <taxon>Papilionidae</taxon>
        <taxon>Parnassiinae</taxon>
        <taxon>Parnassini</taxon>
        <taxon>Parnassius</taxon>
        <taxon>Parnassius</taxon>
    </lineage>
</organism>